<evidence type="ECO:0000256" key="4">
    <source>
        <dbReference type="PROSITE-ProRule" id="PRU00409"/>
    </source>
</evidence>
<gene>
    <name evidence="6" type="ORF">SPSYN_02975</name>
</gene>
<keyword evidence="6" id="KW-0456">Lyase</keyword>
<dbReference type="PROSITE" id="PS50975">
    <property type="entry name" value="ATP_GRASP"/>
    <property type="match status" value="1"/>
</dbReference>
<comment type="caution">
    <text evidence="6">The sequence shown here is derived from an EMBL/GenBank/DDBJ whole genome shotgun (WGS) entry which is preliminary data.</text>
</comment>
<dbReference type="InterPro" id="IPR052032">
    <property type="entry name" value="ATP-dep_AA_Ligase"/>
</dbReference>
<dbReference type="GO" id="GO:0005524">
    <property type="term" value="F:ATP binding"/>
    <property type="evidence" value="ECO:0007669"/>
    <property type="project" value="UniProtKB-UniRule"/>
</dbReference>
<dbReference type="PANTHER" id="PTHR43585">
    <property type="entry name" value="FUMIPYRROLE BIOSYNTHESIS PROTEIN C"/>
    <property type="match status" value="1"/>
</dbReference>
<feature type="domain" description="ATP-grasp" evidence="5">
    <location>
        <begin position="116"/>
        <end position="310"/>
    </location>
</feature>
<keyword evidence="3 4" id="KW-0067">ATP-binding</keyword>
<dbReference type="Gene3D" id="3.30.470.20">
    <property type="entry name" value="ATP-grasp fold, B domain"/>
    <property type="match status" value="1"/>
</dbReference>
<dbReference type="InterPro" id="IPR040570">
    <property type="entry name" value="LAL_C2"/>
</dbReference>
<protein>
    <submittedName>
        <fullName evidence="6">Argininosuccinate lyase</fullName>
    </submittedName>
</protein>
<dbReference type="GO" id="GO:0016829">
    <property type="term" value="F:lyase activity"/>
    <property type="evidence" value="ECO:0007669"/>
    <property type="project" value="UniProtKB-KW"/>
</dbReference>
<reference evidence="6" key="1">
    <citation type="submission" date="2016-02" db="EMBL/GenBank/DDBJ databases">
        <title>Draft Genome Sequence of Sporotomaculum syntrophicum Strain FB, a Syntrophic Benzoate Degrader.</title>
        <authorList>
            <person name="Nobu M.K."/>
            <person name="Narihiro T."/>
            <person name="Qiu Y.-L."/>
            <person name="Ohashi A."/>
            <person name="Liu W.-T."/>
            <person name="Yuji S."/>
        </authorList>
    </citation>
    <scope>NUCLEOTIDE SEQUENCE</scope>
    <source>
        <strain evidence="6">FB</strain>
    </source>
</reference>
<dbReference type="SUPFAM" id="SSF56059">
    <property type="entry name" value="Glutathione synthetase ATP-binding domain-like"/>
    <property type="match status" value="1"/>
</dbReference>
<keyword evidence="7" id="KW-1185">Reference proteome</keyword>
<evidence type="ECO:0000256" key="3">
    <source>
        <dbReference type="ARBA" id="ARBA00022840"/>
    </source>
</evidence>
<evidence type="ECO:0000313" key="7">
    <source>
        <dbReference type="Proteomes" id="UP000798488"/>
    </source>
</evidence>
<dbReference type="AlphaFoldDB" id="A0A9D3AXK7"/>
<organism evidence="6 7">
    <name type="scientific">Sporotomaculum syntrophicum</name>
    <dbReference type="NCBI Taxonomy" id="182264"/>
    <lineage>
        <taxon>Bacteria</taxon>
        <taxon>Bacillati</taxon>
        <taxon>Bacillota</taxon>
        <taxon>Clostridia</taxon>
        <taxon>Eubacteriales</taxon>
        <taxon>Desulfallaceae</taxon>
        <taxon>Sporotomaculum</taxon>
    </lineage>
</organism>
<accession>A0A9D3AXK7</accession>
<evidence type="ECO:0000259" key="5">
    <source>
        <dbReference type="PROSITE" id="PS50975"/>
    </source>
</evidence>
<dbReference type="EMBL" id="LSRS01000009">
    <property type="protein sequence ID" value="KAF1083819.1"/>
    <property type="molecule type" value="Genomic_DNA"/>
</dbReference>
<evidence type="ECO:0000313" key="6">
    <source>
        <dbReference type="EMBL" id="KAF1083819.1"/>
    </source>
</evidence>
<dbReference type="GO" id="GO:0016874">
    <property type="term" value="F:ligase activity"/>
    <property type="evidence" value="ECO:0007669"/>
    <property type="project" value="UniProtKB-KW"/>
</dbReference>
<dbReference type="Pfam" id="PF13535">
    <property type="entry name" value="ATP-grasp_4"/>
    <property type="match status" value="1"/>
</dbReference>
<sequence>MKTIVFIETQKSGSSREAIRAAERLGYYTVLLTKRSSFWEKRSEFPDVHLMRLCNLEDIEEIRNNIRALTLRALDIYSIISFVDPYCYTACLMAEEFGVNHFSTQAVLTMQDKILSREVLAQTPYVPKYQVLSNKLSRISLRREDSRQTRFILKSPNSTGSKDVYVINSEKKLERYMELLDKKYPGVPILIEEYLDGPQYLVEAVVYQQGIYIIAIIEQEITFSKRFIVTGYSLLLDLEADFLHSLREAVSTIIKLHGMESGACHLELRLVNQEWKLIEINPRISGAGMNKLIEFGFGINLVEETLKIALGQEPNLRAKFKQPVFAQYLIISQTGYLMKVTGKKKALRAPGVLEVYVKPRKGRLLTPPLSMGDRYAYVIAKGSTEQEAKENAKQAAAQIKFLLSGVDTIQVNQINMSEK</sequence>
<evidence type="ECO:0000256" key="2">
    <source>
        <dbReference type="ARBA" id="ARBA00022741"/>
    </source>
</evidence>
<evidence type="ECO:0000256" key="1">
    <source>
        <dbReference type="ARBA" id="ARBA00022598"/>
    </source>
</evidence>
<proteinExistence type="predicted"/>
<keyword evidence="2 4" id="KW-0547">Nucleotide-binding</keyword>
<dbReference type="RefSeq" id="WP_161823244.1">
    <property type="nucleotide sequence ID" value="NZ_LSRS01000009.1"/>
</dbReference>
<dbReference type="Pfam" id="PF18603">
    <property type="entry name" value="LAL_C2"/>
    <property type="match status" value="1"/>
</dbReference>
<dbReference type="InterPro" id="IPR011761">
    <property type="entry name" value="ATP-grasp"/>
</dbReference>
<dbReference type="PANTHER" id="PTHR43585:SF2">
    <property type="entry name" value="ATP-GRASP ENZYME FSQD"/>
    <property type="match status" value="1"/>
</dbReference>
<dbReference type="OrthoDB" id="9813261at2"/>
<dbReference type="GO" id="GO:0046872">
    <property type="term" value="F:metal ion binding"/>
    <property type="evidence" value="ECO:0007669"/>
    <property type="project" value="InterPro"/>
</dbReference>
<keyword evidence="1" id="KW-0436">Ligase</keyword>
<dbReference type="Proteomes" id="UP000798488">
    <property type="component" value="Unassembled WGS sequence"/>
</dbReference>
<name>A0A9D3AXK7_9FIRM</name>